<evidence type="ECO:0000259" key="1">
    <source>
        <dbReference type="Pfam" id="PF03527"/>
    </source>
</evidence>
<sequence length="179" mass="19771">MGPASHYAQAPAAGDAALPTTQARYGYDGLGRRVWKQVEHQGQSPELTVFTWDGDLLQSEESFQGKPPTAFPAEPLELARENPERRLSVPVAQRVHSLDTVAMAPQRRVSYLFEPGSFIPAAKLEAHYEVIPQVTGSGTVLYSGYRLAEPKLYYFQTDHLGTPLEVTDTNGDLAWVGHY</sequence>
<dbReference type="Pfam" id="PF03527">
    <property type="entry name" value="RHS"/>
    <property type="match status" value="1"/>
</dbReference>
<dbReference type="InterPro" id="IPR050708">
    <property type="entry name" value="T6SS_VgrG/RHS"/>
</dbReference>
<dbReference type="STRING" id="44933.SAMN05660971_04422"/>
<dbReference type="PANTHER" id="PTHR32305">
    <property type="match status" value="1"/>
</dbReference>
<dbReference type="InterPro" id="IPR001826">
    <property type="entry name" value="RHS"/>
</dbReference>
<dbReference type="AlphaFoldDB" id="A0A1M7N138"/>
<proteinExistence type="predicted"/>
<dbReference type="EMBL" id="FRCA01000024">
    <property type="protein sequence ID" value="SHM97052.1"/>
    <property type="molecule type" value="Genomic_DNA"/>
</dbReference>
<accession>A0A1M7N138</accession>
<evidence type="ECO:0000313" key="3">
    <source>
        <dbReference type="Proteomes" id="UP000184123"/>
    </source>
</evidence>
<reference evidence="2 3" key="1">
    <citation type="submission" date="2016-11" db="EMBL/GenBank/DDBJ databases">
        <authorList>
            <person name="Jaros S."/>
            <person name="Januszkiewicz K."/>
            <person name="Wedrychowicz H."/>
        </authorList>
    </citation>
    <scope>NUCLEOTIDE SEQUENCE [LARGE SCALE GENOMIC DNA]</scope>
    <source>
        <strain evidence="2 3">DSM 4740</strain>
    </source>
</reference>
<organism evidence="2 3">
    <name type="scientific">Halomonas cupida</name>
    <dbReference type="NCBI Taxonomy" id="44933"/>
    <lineage>
        <taxon>Bacteria</taxon>
        <taxon>Pseudomonadati</taxon>
        <taxon>Pseudomonadota</taxon>
        <taxon>Gammaproteobacteria</taxon>
        <taxon>Oceanospirillales</taxon>
        <taxon>Halomonadaceae</taxon>
        <taxon>Halomonas</taxon>
    </lineage>
</organism>
<dbReference type="RefSeq" id="WP_200802219.1">
    <property type="nucleotide sequence ID" value="NZ_FRCA01000024.1"/>
</dbReference>
<name>A0A1M7N138_9GAMM</name>
<evidence type="ECO:0000313" key="2">
    <source>
        <dbReference type="EMBL" id="SHM97052.1"/>
    </source>
</evidence>
<dbReference type="PANTHER" id="PTHR32305:SF15">
    <property type="entry name" value="PROTEIN RHSA-RELATED"/>
    <property type="match status" value="1"/>
</dbReference>
<protein>
    <submittedName>
        <fullName evidence="2">RHS protein</fullName>
    </submittedName>
</protein>
<feature type="domain" description="RHS protein conserved region" evidence="1">
    <location>
        <begin position="153"/>
        <end position="179"/>
    </location>
</feature>
<dbReference type="Gene3D" id="2.180.10.10">
    <property type="entry name" value="RHS repeat-associated core"/>
    <property type="match status" value="1"/>
</dbReference>
<gene>
    <name evidence="2" type="ORF">SAMN05660971_04422</name>
</gene>
<dbReference type="Proteomes" id="UP000184123">
    <property type="component" value="Unassembled WGS sequence"/>
</dbReference>
<feature type="non-terminal residue" evidence="2">
    <location>
        <position position="179"/>
    </location>
</feature>